<name>A0A0G3XKZ6_9SPHN</name>
<protein>
    <recommendedName>
        <fullName evidence="3">Response regulatory domain-containing protein</fullName>
    </recommendedName>
</protein>
<dbReference type="PANTHER" id="PTHR44591:SF3">
    <property type="entry name" value="RESPONSE REGULATORY DOMAIN-CONTAINING PROTEIN"/>
    <property type="match status" value="1"/>
</dbReference>
<dbReference type="Gene3D" id="3.40.50.2300">
    <property type="match status" value="1"/>
</dbReference>
<evidence type="ECO:0000256" key="1">
    <source>
        <dbReference type="ARBA" id="ARBA00022553"/>
    </source>
</evidence>
<dbReference type="SUPFAM" id="SSF52172">
    <property type="entry name" value="CheY-like"/>
    <property type="match status" value="1"/>
</dbReference>
<evidence type="ECO:0000256" key="2">
    <source>
        <dbReference type="PROSITE-ProRule" id="PRU00169"/>
    </source>
</evidence>
<dbReference type="PATRIC" id="fig|1348774.3.peg.3534"/>
<evidence type="ECO:0000313" key="4">
    <source>
        <dbReference type="EMBL" id="AKM11264.1"/>
    </source>
</evidence>
<feature type="domain" description="Response regulatory" evidence="3">
    <location>
        <begin position="11"/>
        <end position="124"/>
    </location>
</feature>
<organism evidence="4 5">
    <name type="scientific">Croceicoccus naphthovorans</name>
    <dbReference type="NCBI Taxonomy" id="1348774"/>
    <lineage>
        <taxon>Bacteria</taxon>
        <taxon>Pseudomonadati</taxon>
        <taxon>Pseudomonadota</taxon>
        <taxon>Alphaproteobacteria</taxon>
        <taxon>Sphingomonadales</taxon>
        <taxon>Erythrobacteraceae</taxon>
        <taxon>Croceicoccus</taxon>
    </lineage>
</organism>
<dbReference type="Pfam" id="PF00072">
    <property type="entry name" value="Response_reg"/>
    <property type="match status" value="1"/>
</dbReference>
<dbReference type="PROSITE" id="PS50110">
    <property type="entry name" value="RESPONSE_REGULATORY"/>
    <property type="match status" value="1"/>
</dbReference>
<gene>
    <name evidence="4" type="ORF">AB433_16820</name>
</gene>
<dbReference type="AlphaFoldDB" id="A0A0G3XKZ6"/>
<dbReference type="KEGG" id="cna:AB433_16820"/>
<keyword evidence="1 2" id="KW-0597">Phosphoprotein</keyword>
<dbReference type="Proteomes" id="UP000035287">
    <property type="component" value="Chromosome"/>
</dbReference>
<reference evidence="4 5" key="1">
    <citation type="submission" date="2015-06" db="EMBL/GenBank/DDBJ databases">
        <authorList>
            <person name="Zeng Y."/>
            <person name="Huang Y."/>
        </authorList>
    </citation>
    <scope>NUCLEOTIDE SEQUENCE [LARGE SCALE GENOMIC DNA]</scope>
    <source>
        <strain evidence="4 5">PQ-2</strain>
    </source>
</reference>
<dbReference type="EMBL" id="CP011770">
    <property type="protein sequence ID" value="AKM11264.1"/>
    <property type="molecule type" value="Genomic_DNA"/>
</dbReference>
<dbReference type="PANTHER" id="PTHR44591">
    <property type="entry name" value="STRESS RESPONSE REGULATOR PROTEIN 1"/>
    <property type="match status" value="1"/>
</dbReference>
<dbReference type="InterPro" id="IPR050595">
    <property type="entry name" value="Bact_response_regulator"/>
</dbReference>
<dbReference type="InterPro" id="IPR011006">
    <property type="entry name" value="CheY-like_superfamily"/>
</dbReference>
<evidence type="ECO:0000259" key="3">
    <source>
        <dbReference type="PROSITE" id="PS50110"/>
    </source>
</evidence>
<keyword evidence="5" id="KW-1185">Reference proteome</keyword>
<proteinExistence type="predicted"/>
<dbReference type="STRING" id="1348774.AB433_16820"/>
<dbReference type="InterPro" id="IPR001789">
    <property type="entry name" value="Sig_transdc_resp-reg_receiver"/>
</dbReference>
<accession>A0A0G3XKZ6</accession>
<sequence>MPVSERPPAKRIVIVDDDVLISEYLQDLCEFYGAEVVGTAHDAQDAEAVILDREPDYVLMDLRLGGARDGVDVAETVQATLPMMKIVFISGSNEPKSMDRIASNNPHRVLIKPISPADLRNALA</sequence>
<evidence type="ECO:0000313" key="5">
    <source>
        <dbReference type="Proteomes" id="UP000035287"/>
    </source>
</evidence>
<dbReference type="GO" id="GO:0000160">
    <property type="term" value="P:phosphorelay signal transduction system"/>
    <property type="evidence" value="ECO:0007669"/>
    <property type="project" value="InterPro"/>
</dbReference>
<dbReference type="SMART" id="SM00448">
    <property type="entry name" value="REC"/>
    <property type="match status" value="1"/>
</dbReference>
<feature type="modified residue" description="4-aspartylphosphate" evidence="2">
    <location>
        <position position="61"/>
    </location>
</feature>